<dbReference type="Proteomes" id="UP000759537">
    <property type="component" value="Unassembled WGS sequence"/>
</dbReference>
<dbReference type="InterPro" id="IPR050534">
    <property type="entry name" value="Coronavir_polyprotein_1ab"/>
</dbReference>
<organism evidence="1 2">
    <name type="scientific">Russula ochroleuca</name>
    <dbReference type="NCBI Taxonomy" id="152965"/>
    <lineage>
        <taxon>Eukaryota</taxon>
        <taxon>Fungi</taxon>
        <taxon>Dikarya</taxon>
        <taxon>Basidiomycota</taxon>
        <taxon>Agaricomycotina</taxon>
        <taxon>Agaricomycetes</taxon>
        <taxon>Russulales</taxon>
        <taxon>Russulaceae</taxon>
        <taxon>Russula</taxon>
    </lineage>
</organism>
<dbReference type="EMBL" id="WHVB01000088">
    <property type="protein sequence ID" value="KAF8462635.1"/>
    <property type="molecule type" value="Genomic_DNA"/>
</dbReference>
<dbReference type="SUPFAM" id="SSF52540">
    <property type="entry name" value="P-loop containing nucleoside triphosphate hydrolases"/>
    <property type="match status" value="1"/>
</dbReference>
<evidence type="ECO:0000313" key="2">
    <source>
        <dbReference type="Proteomes" id="UP000759537"/>
    </source>
</evidence>
<sequence>MPTSATILEQDEIPGQPSSATVREYALETLSEMKEDFIHATLSEDPSCVVGVSLGLARSGPHIRTLALATPANVFNLVLHRPPSPAQKRILRALFSKVPCLAGFELPYIIVLLAHTIGGEISGHDLSSAKFGSKTSYMRMPGALIRSKVSSASAGCINERWERGMPCSDTKSTHTLEPNHRVRAWFTAIAADVIQQGLERIQLLSSKFLTKAMLRCLVDLSTRSIRLESMKPRIQEIDSIKVQVTRNGSLMIENALYKTRVRKNKHTRVELQLENGGVIEAKTKGTRGRRTFVRTKQRLTGKVIRIRVMGCEDRTCAEKARHQFLSASLNSSHRRDAPFFVKAIWLPKNLKGKTGHRNASTKATVYKPSHLLERLNTSQREVATAMLSSSRCDSLVIVHGPPGTGKTTTIAAAAATWVDHGVPCWVVAQSNVGVKNIAETLVRRGVKFKLLVSKDFIFEWHEELYEEVKDVVIRSDILKQDSGISGTRQIFDGVTLVLSTLSMLSNPILTDYGLLKLIPVRSLVVDEASQIDVFDFMHLFHKFSKVLKKVCLFGDPKQLPPYGAQEAKLQTIFEVNHLSKTSYLLDTQLPSGGFISETVYEGKLHSSHAIVDHSCIVFIDVEKGKEERRGMSYQASVSARDWLLA</sequence>
<dbReference type="Pfam" id="PF13604">
    <property type="entry name" value="AAA_30"/>
    <property type="match status" value="1"/>
</dbReference>
<gene>
    <name evidence="1" type="ORF">DFH94DRAFT_699743</name>
</gene>
<reference evidence="1" key="2">
    <citation type="journal article" date="2020" name="Nat. Commun.">
        <title>Large-scale genome sequencing of mycorrhizal fungi provides insights into the early evolution of symbiotic traits.</title>
        <authorList>
            <person name="Miyauchi S."/>
            <person name="Kiss E."/>
            <person name="Kuo A."/>
            <person name="Drula E."/>
            <person name="Kohler A."/>
            <person name="Sanchez-Garcia M."/>
            <person name="Morin E."/>
            <person name="Andreopoulos B."/>
            <person name="Barry K.W."/>
            <person name="Bonito G."/>
            <person name="Buee M."/>
            <person name="Carver A."/>
            <person name="Chen C."/>
            <person name="Cichocki N."/>
            <person name="Clum A."/>
            <person name="Culley D."/>
            <person name="Crous P.W."/>
            <person name="Fauchery L."/>
            <person name="Girlanda M."/>
            <person name="Hayes R.D."/>
            <person name="Keri Z."/>
            <person name="LaButti K."/>
            <person name="Lipzen A."/>
            <person name="Lombard V."/>
            <person name="Magnuson J."/>
            <person name="Maillard F."/>
            <person name="Murat C."/>
            <person name="Nolan M."/>
            <person name="Ohm R.A."/>
            <person name="Pangilinan J."/>
            <person name="Pereira M.F."/>
            <person name="Perotto S."/>
            <person name="Peter M."/>
            <person name="Pfister S."/>
            <person name="Riley R."/>
            <person name="Sitrit Y."/>
            <person name="Stielow J.B."/>
            <person name="Szollosi G."/>
            <person name="Zifcakova L."/>
            <person name="Stursova M."/>
            <person name="Spatafora J.W."/>
            <person name="Tedersoo L."/>
            <person name="Vaario L.M."/>
            <person name="Yamada A."/>
            <person name="Yan M."/>
            <person name="Wang P."/>
            <person name="Xu J."/>
            <person name="Bruns T."/>
            <person name="Baldrian P."/>
            <person name="Vilgalys R."/>
            <person name="Dunand C."/>
            <person name="Henrissat B."/>
            <person name="Grigoriev I.V."/>
            <person name="Hibbett D."/>
            <person name="Nagy L.G."/>
            <person name="Martin F.M."/>
        </authorList>
    </citation>
    <scope>NUCLEOTIDE SEQUENCE</scope>
    <source>
        <strain evidence="1">Prilba</strain>
    </source>
</reference>
<dbReference type="OrthoDB" id="6513042at2759"/>
<comment type="caution">
    <text evidence="1">The sequence shown here is derived from an EMBL/GenBank/DDBJ whole genome shotgun (WGS) entry which is preliminary data.</text>
</comment>
<dbReference type="AlphaFoldDB" id="A0A9P5JV83"/>
<accession>A0A9P5JV83</accession>
<evidence type="ECO:0008006" key="3">
    <source>
        <dbReference type="Google" id="ProtNLM"/>
    </source>
</evidence>
<dbReference type="PANTHER" id="PTHR43788:SF8">
    <property type="entry name" value="DNA-BINDING PROTEIN SMUBP-2"/>
    <property type="match status" value="1"/>
</dbReference>
<dbReference type="GO" id="GO:0043139">
    <property type="term" value="F:5'-3' DNA helicase activity"/>
    <property type="evidence" value="ECO:0007669"/>
    <property type="project" value="TreeGrafter"/>
</dbReference>
<name>A0A9P5JV83_9AGAM</name>
<dbReference type="InterPro" id="IPR027417">
    <property type="entry name" value="P-loop_NTPase"/>
</dbReference>
<proteinExistence type="predicted"/>
<dbReference type="PANTHER" id="PTHR43788">
    <property type="entry name" value="DNA2/NAM7 HELICASE FAMILY MEMBER"/>
    <property type="match status" value="1"/>
</dbReference>
<evidence type="ECO:0000313" key="1">
    <source>
        <dbReference type="EMBL" id="KAF8462635.1"/>
    </source>
</evidence>
<keyword evidence="2" id="KW-1185">Reference proteome</keyword>
<reference evidence="1" key="1">
    <citation type="submission" date="2019-10" db="EMBL/GenBank/DDBJ databases">
        <authorList>
            <consortium name="DOE Joint Genome Institute"/>
            <person name="Kuo A."/>
            <person name="Miyauchi S."/>
            <person name="Kiss E."/>
            <person name="Drula E."/>
            <person name="Kohler A."/>
            <person name="Sanchez-Garcia M."/>
            <person name="Andreopoulos B."/>
            <person name="Barry K.W."/>
            <person name="Bonito G."/>
            <person name="Buee M."/>
            <person name="Carver A."/>
            <person name="Chen C."/>
            <person name="Cichocki N."/>
            <person name="Clum A."/>
            <person name="Culley D."/>
            <person name="Crous P.W."/>
            <person name="Fauchery L."/>
            <person name="Girlanda M."/>
            <person name="Hayes R."/>
            <person name="Keri Z."/>
            <person name="LaButti K."/>
            <person name="Lipzen A."/>
            <person name="Lombard V."/>
            <person name="Magnuson J."/>
            <person name="Maillard F."/>
            <person name="Morin E."/>
            <person name="Murat C."/>
            <person name="Nolan M."/>
            <person name="Ohm R."/>
            <person name="Pangilinan J."/>
            <person name="Pereira M."/>
            <person name="Perotto S."/>
            <person name="Peter M."/>
            <person name="Riley R."/>
            <person name="Sitrit Y."/>
            <person name="Stielow B."/>
            <person name="Szollosi G."/>
            <person name="Zifcakova L."/>
            <person name="Stursova M."/>
            <person name="Spatafora J.W."/>
            <person name="Tedersoo L."/>
            <person name="Vaario L.-M."/>
            <person name="Yamada A."/>
            <person name="Yan M."/>
            <person name="Wang P."/>
            <person name="Xu J."/>
            <person name="Bruns T."/>
            <person name="Baldrian P."/>
            <person name="Vilgalys R."/>
            <person name="Henrissat B."/>
            <person name="Grigoriev I.V."/>
            <person name="Hibbett D."/>
            <person name="Nagy L.G."/>
            <person name="Martin F.M."/>
        </authorList>
    </citation>
    <scope>NUCLEOTIDE SEQUENCE</scope>
    <source>
        <strain evidence="1">Prilba</strain>
    </source>
</reference>
<dbReference type="Gene3D" id="3.40.50.300">
    <property type="entry name" value="P-loop containing nucleotide triphosphate hydrolases"/>
    <property type="match status" value="1"/>
</dbReference>
<protein>
    <recommendedName>
        <fullName evidence="3">P-loop containing nucleoside triphosphate hydrolase protein</fullName>
    </recommendedName>
</protein>